<organism evidence="2 3">
    <name type="scientific">Achromobacter pestifer</name>
    <dbReference type="NCBI Taxonomy" id="1353889"/>
    <lineage>
        <taxon>Bacteria</taxon>
        <taxon>Pseudomonadati</taxon>
        <taxon>Pseudomonadota</taxon>
        <taxon>Betaproteobacteria</taxon>
        <taxon>Burkholderiales</taxon>
        <taxon>Alcaligenaceae</taxon>
        <taxon>Achromobacter</taxon>
    </lineage>
</organism>
<evidence type="ECO:0000313" key="2">
    <source>
        <dbReference type="EMBL" id="QKH37302.1"/>
    </source>
</evidence>
<dbReference type="Proteomes" id="UP000500970">
    <property type="component" value="Chromosome"/>
</dbReference>
<dbReference type="RefSeq" id="WP_173146152.1">
    <property type="nucleotide sequence ID" value="NZ_CP053985.1"/>
</dbReference>
<protein>
    <submittedName>
        <fullName evidence="2">Uncharacterized protein</fullName>
    </submittedName>
</protein>
<dbReference type="KEGG" id="apes:FOC84_21125"/>
<sequence length="87" mass="9196">MSMVKPSPAMLAQAHAAADLHGSLAEAMRSPVLARCLEITALALAHPRAGEVRPPPAAPPLRLSAARSPYTKLPRDYKRASAADTEE</sequence>
<evidence type="ECO:0000313" key="3">
    <source>
        <dbReference type="Proteomes" id="UP000500970"/>
    </source>
</evidence>
<feature type="region of interest" description="Disordered" evidence="1">
    <location>
        <begin position="47"/>
        <end position="87"/>
    </location>
</feature>
<gene>
    <name evidence="2" type="ORF">FOC84_21125</name>
</gene>
<reference evidence="2 3" key="1">
    <citation type="submission" date="2020-05" db="EMBL/GenBank/DDBJ databases">
        <title>FDA dAtabase for Regulatory Grade micrObial Sequences (FDA-ARGOS): Supporting development and validation of Infectious Disease Dx tests.</title>
        <authorList>
            <person name="Sproer C."/>
            <person name="Gronow S."/>
            <person name="Severitt S."/>
            <person name="Schroder I."/>
            <person name="Tallon L."/>
            <person name="Sadzewicz L."/>
            <person name="Zhao X."/>
            <person name="Vavikolanu K."/>
            <person name="Mehta A."/>
            <person name="Aluvathingal J."/>
            <person name="Nadendla S."/>
            <person name="Myers T."/>
            <person name="Yan Y."/>
            <person name="Sichtig H."/>
        </authorList>
    </citation>
    <scope>NUCLEOTIDE SEQUENCE [LARGE SCALE GENOMIC DNA]</scope>
    <source>
        <strain evidence="2 3">FDAARGOS_790</strain>
    </source>
</reference>
<evidence type="ECO:0000256" key="1">
    <source>
        <dbReference type="SAM" id="MobiDB-lite"/>
    </source>
</evidence>
<dbReference type="AlphaFoldDB" id="A0A7D4IA82"/>
<proteinExistence type="predicted"/>
<name>A0A7D4IA82_9BURK</name>
<keyword evidence="3" id="KW-1185">Reference proteome</keyword>
<dbReference type="EMBL" id="CP053985">
    <property type="protein sequence ID" value="QKH37302.1"/>
    <property type="molecule type" value="Genomic_DNA"/>
</dbReference>
<accession>A0A7D4IA82</accession>
<feature type="compositionally biased region" description="Low complexity" evidence="1">
    <location>
        <begin position="60"/>
        <end position="69"/>
    </location>
</feature>